<name>A0A9D1DZ52_9FIRM</name>
<evidence type="ECO:0000256" key="2">
    <source>
        <dbReference type="ARBA" id="ARBA00022448"/>
    </source>
</evidence>
<reference evidence="9" key="2">
    <citation type="journal article" date="2021" name="PeerJ">
        <title>Extensive microbial diversity within the chicken gut microbiome revealed by metagenomics and culture.</title>
        <authorList>
            <person name="Gilroy R."/>
            <person name="Ravi A."/>
            <person name="Getino M."/>
            <person name="Pursley I."/>
            <person name="Horton D.L."/>
            <person name="Alikhan N.F."/>
            <person name="Baker D."/>
            <person name="Gharbi K."/>
            <person name="Hall N."/>
            <person name="Watson M."/>
            <person name="Adriaenssens E.M."/>
            <person name="Foster-Nyarko E."/>
            <person name="Jarju S."/>
            <person name="Secka A."/>
            <person name="Antonio M."/>
            <person name="Oren A."/>
            <person name="Chaudhuri R.R."/>
            <person name="La Ragione R."/>
            <person name="Hildebrand F."/>
            <person name="Pallen M.J."/>
        </authorList>
    </citation>
    <scope>NUCLEOTIDE SEQUENCE</scope>
    <source>
        <strain evidence="9">CHK189-12415</strain>
    </source>
</reference>
<feature type="transmembrane region" description="Helical" evidence="7">
    <location>
        <begin position="202"/>
        <end position="223"/>
    </location>
</feature>
<feature type="transmembrane region" description="Helical" evidence="7">
    <location>
        <begin position="355"/>
        <end position="373"/>
    </location>
</feature>
<feature type="transmembrane region" description="Helical" evidence="7">
    <location>
        <begin position="235"/>
        <end position="255"/>
    </location>
</feature>
<dbReference type="InterPro" id="IPR011701">
    <property type="entry name" value="MFS"/>
</dbReference>
<dbReference type="Pfam" id="PF07690">
    <property type="entry name" value="MFS_1"/>
    <property type="match status" value="1"/>
</dbReference>
<evidence type="ECO:0000259" key="8">
    <source>
        <dbReference type="PROSITE" id="PS50850"/>
    </source>
</evidence>
<dbReference type="GO" id="GO:0005886">
    <property type="term" value="C:plasma membrane"/>
    <property type="evidence" value="ECO:0007669"/>
    <property type="project" value="UniProtKB-SubCell"/>
</dbReference>
<dbReference type="InterPro" id="IPR036259">
    <property type="entry name" value="MFS_trans_sf"/>
</dbReference>
<keyword evidence="5 7" id="KW-1133">Transmembrane helix</keyword>
<evidence type="ECO:0000256" key="3">
    <source>
        <dbReference type="ARBA" id="ARBA00022475"/>
    </source>
</evidence>
<dbReference type="PANTHER" id="PTHR43124">
    <property type="entry name" value="PURINE EFFLUX PUMP PBUE"/>
    <property type="match status" value="1"/>
</dbReference>
<feature type="transmembrane region" description="Helical" evidence="7">
    <location>
        <begin position="161"/>
        <end position="182"/>
    </location>
</feature>
<proteinExistence type="predicted"/>
<evidence type="ECO:0000256" key="7">
    <source>
        <dbReference type="SAM" id="Phobius"/>
    </source>
</evidence>
<evidence type="ECO:0000256" key="1">
    <source>
        <dbReference type="ARBA" id="ARBA00004651"/>
    </source>
</evidence>
<keyword evidence="2" id="KW-0813">Transport</keyword>
<evidence type="ECO:0000256" key="4">
    <source>
        <dbReference type="ARBA" id="ARBA00022692"/>
    </source>
</evidence>
<organism evidence="9 10">
    <name type="scientific">Candidatus Faecivivens stercoravium</name>
    <dbReference type="NCBI Taxonomy" id="2840803"/>
    <lineage>
        <taxon>Bacteria</taxon>
        <taxon>Bacillati</taxon>
        <taxon>Bacillota</taxon>
        <taxon>Clostridia</taxon>
        <taxon>Eubacteriales</taxon>
        <taxon>Oscillospiraceae</taxon>
        <taxon>Oscillospiraceae incertae sedis</taxon>
        <taxon>Candidatus Faecivivens</taxon>
    </lineage>
</organism>
<feature type="transmembrane region" description="Helical" evidence="7">
    <location>
        <begin position="267"/>
        <end position="285"/>
    </location>
</feature>
<keyword evidence="3" id="KW-1003">Cell membrane</keyword>
<dbReference type="InterPro" id="IPR020846">
    <property type="entry name" value="MFS_dom"/>
</dbReference>
<reference evidence="9" key="1">
    <citation type="submission" date="2020-10" db="EMBL/GenBank/DDBJ databases">
        <authorList>
            <person name="Gilroy R."/>
        </authorList>
    </citation>
    <scope>NUCLEOTIDE SEQUENCE</scope>
    <source>
        <strain evidence="9">CHK189-12415</strain>
    </source>
</reference>
<feature type="domain" description="Major facilitator superfamily (MFS) profile" evidence="8">
    <location>
        <begin position="5"/>
        <end position="377"/>
    </location>
</feature>
<sequence length="380" mass="39676">MKKKQIFILTIGVFSILNTEMGVVGILPEIADAYGVPITSAGLLVSLFALVVAFAGPTMPLFMSRFNRKTVMAGVLGVFTGCNLLAAFAPNFPVLLIARVIPAFFHPVFISQALSAASASVEPAEAPKAVSRVMVGVSAGSVVGVPAATALSNLFSLRAGMLFFAAVSAAALVLTLLFIPSLPARERLSYGSQLRVLKKPGVWLAILGVICLNGGLFGVYSYLSDFLSAVTGFSAGWVSGLLLVYGLANIIGNTVAGQMLSKTPLRFAAACPALLIGLYILLLLFGGVSWAMAALVLLWGIIAGCVGNVNQYWIAAAAPEAPDFANGLFLASTNLGTTIGTSVCGAVIASFGMRWIELGGFAMLAGSLLFILWQTRRMKR</sequence>
<evidence type="ECO:0000256" key="6">
    <source>
        <dbReference type="ARBA" id="ARBA00023136"/>
    </source>
</evidence>
<feature type="transmembrane region" description="Helical" evidence="7">
    <location>
        <begin position="38"/>
        <end position="59"/>
    </location>
</feature>
<dbReference type="Gene3D" id="1.20.1250.20">
    <property type="entry name" value="MFS general substrate transporter like domains"/>
    <property type="match status" value="1"/>
</dbReference>
<dbReference type="EMBL" id="DVHA01000292">
    <property type="protein sequence ID" value="HIR61700.1"/>
    <property type="molecule type" value="Genomic_DNA"/>
</dbReference>
<feature type="transmembrane region" description="Helical" evidence="7">
    <location>
        <begin position="71"/>
        <end position="90"/>
    </location>
</feature>
<dbReference type="PANTHER" id="PTHR43124:SF3">
    <property type="entry name" value="CHLORAMPHENICOL EFFLUX PUMP RV0191"/>
    <property type="match status" value="1"/>
</dbReference>
<gene>
    <name evidence="9" type="ORF">IAB37_09020</name>
</gene>
<keyword evidence="4 7" id="KW-0812">Transmembrane</keyword>
<evidence type="ECO:0000313" key="9">
    <source>
        <dbReference type="EMBL" id="HIR61700.1"/>
    </source>
</evidence>
<dbReference type="Proteomes" id="UP000824241">
    <property type="component" value="Unassembled WGS sequence"/>
</dbReference>
<evidence type="ECO:0000256" key="5">
    <source>
        <dbReference type="ARBA" id="ARBA00022989"/>
    </source>
</evidence>
<dbReference type="GO" id="GO:0022857">
    <property type="term" value="F:transmembrane transporter activity"/>
    <property type="evidence" value="ECO:0007669"/>
    <property type="project" value="InterPro"/>
</dbReference>
<comment type="subcellular location">
    <subcellularLocation>
        <location evidence="1">Cell membrane</location>
        <topology evidence="1">Multi-pass membrane protein</topology>
    </subcellularLocation>
</comment>
<feature type="transmembrane region" description="Helical" evidence="7">
    <location>
        <begin position="291"/>
        <end position="315"/>
    </location>
</feature>
<dbReference type="CDD" id="cd17324">
    <property type="entry name" value="MFS_NepI_like"/>
    <property type="match status" value="1"/>
</dbReference>
<accession>A0A9D1DZ52</accession>
<dbReference type="InterPro" id="IPR050189">
    <property type="entry name" value="MFS_Efflux_Transporters"/>
</dbReference>
<feature type="transmembrane region" description="Helical" evidence="7">
    <location>
        <begin position="133"/>
        <end position="155"/>
    </location>
</feature>
<dbReference type="SUPFAM" id="SSF103473">
    <property type="entry name" value="MFS general substrate transporter"/>
    <property type="match status" value="1"/>
</dbReference>
<comment type="caution">
    <text evidence="9">The sequence shown here is derived from an EMBL/GenBank/DDBJ whole genome shotgun (WGS) entry which is preliminary data.</text>
</comment>
<dbReference type="AlphaFoldDB" id="A0A9D1DZ52"/>
<keyword evidence="6 7" id="KW-0472">Membrane</keyword>
<dbReference type="PROSITE" id="PS50850">
    <property type="entry name" value="MFS"/>
    <property type="match status" value="1"/>
</dbReference>
<protein>
    <submittedName>
        <fullName evidence="9">MFS transporter</fullName>
    </submittedName>
</protein>
<evidence type="ECO:0000313" key="10">
    <source>
        <dbReference type="Proteomes" id="UP000824241"/>
    </source>
</evidence>